<proteinExistence type="predicted"/>
<evidence type="ECO:0000313" key="1">
    <source>
        <dbReference type="EMBL" id="NME29485.1"/>
    </source>
</evidence>
<protein>
    <submittedName>
        <fullName evidence="1">DNA primase</fullName>
    </submittedName>
</protein>
<evidence type="ECO:0000313" key="2">
    <source>
        <dbReference type="Proteomes" id="UP000591071"/>
    </source>
</evidence>
<gene>
    <name evidence="1" type="ORF">HF872_12830</name>
</gene>
<dbReference type="AlphaFoldDB" id="A0A848BW68"/>
<reference evidence="1 2" key="1">
    <citation type="submission" date="2020-04" db="EMBL/GenBank/DDBJ databases">
        <authorList>
            <person name="Hitch T.C.A."/>
            <person name="Wylensek D."/>
            <person name="Clavel T."/>
        </authorList>
    </citation>
    <scope>NUCLEOTIDE SEQUENCE [LARGE SCALE GENOMIC DNA]</scope>
    <source>
        <strain evidence="1 2">Oil-RF-744-FAT-WT-6-1</strain>
    </source>
</reference>
<organism evidence="1 2">
    <name type="scientific">Megasphaera hexanoica</name>
    <dbReference type="NCBI Taxonomy" id="1675036"/>
    <lineage>
        <taxon>Bacteria</taxon>
        <taxon>Bacillati</taxon>
        <taxon>Bacillota</taxon>
        <taxon>Negativicutes</taxon>
        <taxon>Veillonellales</taxon>
        <taxon>Veillonellaceae</taxon>
        <taxon>Megasphaera</taxon>
    </lineage>
</organism>
<accession>A0A848BW68</accession>
<dbReference type="Proteomes" id="UP000591071">
    <property type="component" value="Unassembled WGS sequence"/>
</dbReference>
<sequence>MNFTLYISDFAGVEANCRYPRQQEISCTEDLKAAAAFDHVCVAFKDCYRKRENFLSADVLVMDCDNTHSENPADWITMEKFLAILPKVSVAVVPSRNHMKPKDGKCARPRFHAYFGIPDITDEQHYTELKRAIHRAYPFFDEAALDAARFIYGCPVEKVLWQDGETTIDQVLKVGDT</sequence>
<comment type="caution">
    <text evidence="1">The sequence shown here is derived from an EMBL/GenBank/DDBJ whole genome shotgun (WGS) entry which is preliminary data.</text>
</comment>
<name>A0A848BW68_9FIRM</name>
<feature type="non-terminal residue" evidence="1">
    <location>
        <position position="177"/>
    </location>
</feature>
<dbReference type="EMBL" id="JABAFG010000041">
    <property type="protein sequence ID" value="NME29485.1"/>
    <property type="molecule type" value="Genomic_DNA"/>
</dbReference>